<dbReference type="SMART" id="SM00225">
    <property type="entry name" value="BTB"/>
    <property type="match status" value="2"/>
</dbReference>
<sequence>MSQNEDRQTTNREIEEEENNNEEEEEERVEVEEIDEDEIEDEESVDDDDEEEEDQEEDEEGDDEEDLDSQKALQVLTALRNLENPTGLLRAVHNQVGNDRSAIINELFNLLELELQKDESKDVIRPDPLSKFNMYENLEWTEYVPTNKNKEEIPFSQRTEIVNYDHKLWLFGGGTNRTVVFDHFYTFDLITHEWKVVPQQFESKRPEPRWGHRLLVYKDNIWIFGGHGKLAYLNDLWRYEFKTNQFVQVLTFGSQPGPRSDHTFVALDNLLYLYGGWDGKKVYKNSFYKLDLYSMQWEKISGKGFNHKEFPLTLHVSCVYNKEIYFSSGKGLISPLRKSKVCCYNPTTNQWRNVPILGGAYPPRRSVSASCVFNDKWFVYGGYGTHGDLNDLHYFDFKTQEWVNLIKHNNKELSRFGHDLIPYDNVLITGFGLRAFIDKKSKNDITTLTFEYPIVEELIDFFDNVRESVSDIKFMCADKKYAFGNSAWLNIRLEQGCTKIEQIAKLFNSDEIEILLYYFYTGRLRITDYSQIPILLKIAQELKIDRLVSLCKNDGTTSESSNTILIDLERLYNDEKSKTFSIIVKEKPLPIHPMILAARSELYRGLFLTVNDFGKSVSDLSNRSYKAIHTLVKYCYLDTIQAADTAILIELLGVVGYYGLKDSKFEKLCSKLIIQGGINCENAIQILELAEIYEIDDLLNVTQKFIRQNFNIIKKQKDYLENKNSDSFSFLDKREKTSKKKNENK</sequence>
<evidence type="ECO:0000259" key="4">
    <source>
        <dbReference type="PROSITE" id="PS50097"/>
    </source>
</evidence>
<organism evidence="5 6">
    <name type="scientific">Anaeramoeba flamelloides</name>
    <dbReference type="NCBI Taxonomy" id="1746091"/>
    <lineage>
        <taxon>Eukaryota</taxon>
        <taxon>Metamonada</taxon>
        <taxon>Anaeramoebidae</taxon>
        <taxon>Anaeramoeba</taxon>
    </lineage>
</organism>
<dbReference type="PANTHER" id="PTHR46376">
    <property type="entry name" value="LEUCINE-ZIPPER-LIKE TRANSCRIPTIONAL REGULATOR 1"/>
    <property type="match status" value="1"/>
</dbReference>
<feature type="domain" description="BTB" evidence="4">
    <location>
        <begin position="578"/>
        <end position="644"/>
    </location>
</feature>
<dbReference type="InterPro" id="IPR011333">
    <property type="entry name" value="SKP1/BTB/POZ_sf"/>
</dbReference>
<dbReference type="Pfam" id="PF24681">
    <property type="entry name" value="Kelch_KLHDC2_KLHL20_DRC7"/>
    <property type="match status" value="2"/>
</dbReference>
<dbReference type="CDD" id="cd14733">
    <property type="entry name" value="BACK"/>
    <property type="match status" value="1"/>
</dbReference>
<dbReference type="Pfam" id="PF00651">
    <property type="entry name" value="BTB"/>
    <property type="match status" value="2"/>
</dbReference>
<keyword evidence="1" id="KW-0880">Kelch repeat</keyword>
<proteinExistence type="predicted"/>
<dbReference type="SUPFAM" id="SSF50965">
    <property type="entry name" value="Galactose oxidase, central domain"/>
    <property type="match status" value="1"/>
</dbReference>
<dbReference type="EMBL" id="JAOAOG010000329">
    <property type="protein sequence ID" value="KAJ6228307.1"/>
    <property type="molecule type" value="Genomic_DNA"/>
</dbReference>
<dbReference type="SUPFAM" id="SSF117281">
    <property type="entry name" value="Kelch motif"/>
    <property type="match status" value="1"/>
</dbReference>
<evidence type="ECO:0000256" key="1">
    <source>
        <dbReference type="ARBA" id="ARBA00022441"/>
    </source>
</evidence>
<dbReference type="InterPro" id="IPR051568">
    <property type="entry name" value="LZTR1/Attractin"/>
</dbReference>
<accession>A0ABQ8X6V4</accession>
<feature type="region of interest" description="Disordered" evidence="3">
    <location>
        <begin position="1"/>
        <end position="68"/>
    </location>
</feature>
<keyword evidence="2" id="KW-0677">Repeat</keyword>
<dbReference type="InterPro" id="IPR011043">
    <property type="entry name" value="Gal_Oxase/kelch_b-propeller"/>
</dbReference>
<dbReference type="Gene3D" id="3.30.710.10">
    <property type="entry name" value="Potassium Channel Kv1.1, Chain A"/>
    <property type="match status" value="2"/>
</dbReference>
<name>A0ABQ8X6V4_9EUKA</name>
<dbReference type="PANTHER" id="PTHR46376:SF1">
    <property type="entry name" value="LEUCINE-ZIPPER-LIKE TRANSCRIPTIONAL REGULATOR 1"/>
    <property type="match status" value="1"/>
</dbReference>
<comment type="caution">
    <text evidence="5">The sequence shown here is derived from an EMBL/GenBank/DDBJ whole genome shotgun (WGS) entry which is preliminary data.</text>
</comment>
<dbReference type="InterPro" id="IPR000210">
    <property type="entry name" value="BTB/POZ_dom"/>
</dbReference>
<dbReference type="PROSITE" id="PS50097">
    <property type="entry name" value="BTB"/>
    <property type="match status" value="1"/>
</dbReference>
<protein>
    <recommendedName>
        <fullName evidence="4">BTB domain-containing protein</fullName>
    </recommendedName>
</protein>
<gene>
    <name evidence="5" type="ORF">M0813_09136</name>
</gene>
<keyword evidence="6" id="KW-1185">Reference proteome</keyword>
<reference evidence="5" key="1">
    <citation type="submission" date="2022-08" db="EMBL/GenBank/DDBJ databases">
        <title>Novel sulfate-reducing endosymbionts in the free-living metamonad Anaeramoeba.</title>
        <authorList>
            <person name="Jerlstrom-Hultqvist J."/>
            <person name="Cepicka I."/>
            <person name="Gallot-Lavallee L."/>
            <person name="Salas-Leiva D."/>
            <person name="Curtis B.A."/>
            <person name="Zahonova K."/>
            <person name="Pipaliya S."/>
            <person name="Dacks J."/>
            <person name="Roger A.J."/>
        </authorList>
    </citation>
    <scope>NUCLEOTIDE SEQUENCE</scope>
    <source>
        <strain evidence="5">Schooner1</strain>
    </source>
</reference>
<dbReference type="Gene3D" id="2.120.10.80">
    <property type="entry name" value="Kelch-type beta propeller"/>
    <property type="match status" value="2"/>
</dbReference>
<dbReference type="InterPro" id="IPR015915">
    <property type="entry name" value="Kelch-typ_b-propeller"/>
</dbReference>
<evidence type="ECO:0000256" key="2">
    <source>
        <dbReference type="ARBA" id="ARBA00022737"/>
    </source>
</evidence>
<evidence type="ECO:0000256" key="3">
    <source>
        <dbReference type="SAM" id="MobiDB-lite"/>
    </source>
</evidence>
<dbReference type="Gene3D" id="1.25.40.420">
    <property type="match status" value="1"/>
</dbReference>
<dbReference type="Proteomes" id="UP001150062">
    <property type="component" value="Unassembled WGS sequence"/>
</dbReference>
<evidence type="ECO:0000313" key="5">
    <source>
        <dbReference type="EMBL" id="KAJ6228307.1"/>
    </source>
</evidence>
<feature type="compositionally biased region" description="Acidic residues" evidence="3">
    <location>
        <begin position="14"/>
        <end position="67"/>
    </location>
</feature>
<dbReference type="SUPFAM" id="SSF54695">
    <property type="entry name" value="POZ domain"/>
    <property type="match status" value="1"/>
</dbReference>
<evidence type="ECO:0000313" key="6">
    <source>
        <dbReference type="Proteomes" id="UP001150062"/>
    </source>
</evidence>
<feature type="compositionally biased region" description="Basic and acidic residues" evidence="3">
    <location>
        <begin position="1"/>
        <end position="13"/>
    </location>
</feature>